<reference evidence="4" key="3">
    <citation type="submission" date="2023-12" db="EMBL/GenBank/DDBJ databases">
        <authorList>
            <person name="Sun Q."/>
            <person name="Inoue M."/>
        </authorList>
    </citation>
    <scope>NUCLEOTIDE SEQUENCE</scope>
    <source>
        <strain evidence="4">JCM 17810</strain>
    </source>
</reference>
<organism evidence="4 6">
    <name type="scientific">Georgenia halophila</name>
    <dbReference type="NCBI Taxonomy" id="620889"/>
    <lineage>
        <taxon>Bacteria</taxon>
        <taxon>Bacillati</taxon>
        <taxon>Actinomycetota</taxon>
        <taxon>Actinomycetes</taxon>
        <taxon>Micrococcales</taxon>
        <taxon>Bogoriellaceae</taxon>
        <taxon>Georgenia</taxon>
    </lineage>
</organism>
<evidence type="ECO:0000313" key="4">
    <source>
        <dbReference type="EMBL" id="GAA4416381.1"/>
    </source>
</evidence>
<accession>A0ABP8KUF1</accession>
<dbReference type="SMART" id="SM00062">
    <property type="entry name" value="PBPb"/>
    <property type="match status" value="1"/>
</dbReference>
<feature type="region of interest" description="Disordered" evidence="2">
    <location>
        <begin position="12"/>
        <end position="39"/>
    </location>
</feature>
<name>A0ABP8KUF1_9MICO</name>
<dbReference type="EMBL" id="BAABGN010000004">
    <property type="protein sequence ID" value="GAA4419979.1"/>
    <property type="molecule type" value="Genomic_DNA"/>
</dbReference>
<dbReference type="SUPFAM" id="SSF53850">
    <property type="entry name" value="Periplasmic binding protein-like II"/>
    <property type="match status" value="1"/>
</dbReference>
<reference evidence="4" key="1">
    <citation type="journal article" date="2014" name="Int. J. Syst. Evol. Microbiol.">
        <title>Complete genome of a new Firmicutes species belonging to the dominant human colonic microbiota ('Ruminococcus bicirculans') reveals two chromosomes and a selective capacity to utilize plant glucans.</title>
        <authorList>
            <consortium name="NISC Comparative Sequencing Program"/>
            <person name="Wegmann U."/>
            <person name="Louis P."/>
            <person name="Goesmann A."/>
            <person name="Henrissat B."/>
            <person name="Duncan S.H."/>
            <person name="Flint H.J."/>
        </authorList>
    </citation>
    <scope>NUCLEOTIDE SEQUENCE</scope>
    <source>
        <strain evidence="4">JCM 17810</strain>
    </source>
</reference>
<evidence type="ECO:0000256" key="2">
    <source>
        <dbReference type="SAM" id="MobiDB-lite"/>
    </source>
</evidence>
<dbReference type="EMBL" id="BAABGN010000002">
    <property type="protein sequence ID" value="GAA4416381.1"/>
    <property type="molecule type" value="Genomic_DNA"/>
</dbReference>
<evidence type="ECO:0000313" key="5">
    <source>
        <dbReference type="EMBL" id="GAA4419979.1"/>
    </source>
</evidence>
<feature type="compositionally biased region" description="Gly residues" evidence="2">
    <location>
        <begin position="15"/>
        <end position="36"/>
    </location>
</feature>
<keyword evidence="1" id="KW-0732">Signal</keyword>
<comment type="caution">
    <text evidence="4">The sequence shown here is derived from an EMBL/GenBank/DDBJ whole genome shotgun (WGS) entry which is preliminary data.</text>
</comment>
<dbReference type="PANTHER" id="PTHR35936">
    <property type="entry name" value="MEMBRANE-BOUND LYTIC MUREIN TRANSGLYCOSYLASE F"/>
    <property type="match status" value="1"/>
</dbReference>
<dbReference type="Proteomes" id="UP001500622">
    <property type="component" value="Unassembled WGS sequence"/>
</dbReference>
<dbReference type="RefSeq" id="WP_345214781.1">
    <property type="nucleotide sequence ID" value="NZ_BAABGN010000002.1"/>
</dbReference>
<keyword evidence="6" id="KW-1185">Reference proteome</keyword>
<dbReference type="InterPro" id="IPR001638">
    <property type="entry name" value="Solute-binding_3/MltF_N"/>
</dbReference>
<evidence type="ECO:0000313" key="6">
    <source>
        <dbReference type="Proteomes" id="UP001500622"/>
    </source>
</evidence>
<evidence type="ECO:0000256" key="1">
    <source>
        <dbReference type="ARBA" id="ARBA00022729"/>
    </source>
</evidence>
<dbReference type="Gene3D" id="3.40.190.10">
    <property type="entry name" value="Periplasmic binding protein-like II"/>
    <property type="match status" value="2"/>
</dbReference>
<evidence type="ECO:0000259" key="3">
    <source>
        <dbReference type="SMART" id="SM00062"/>
    </source>
</evidence>
<proteinExistence type="predicted"/>
<feature type="domain" description="Solute-binding protein family 3/N-terminal" evidence="3">
    <location>
        <begin position="46"/>
        <end position="268"/>
    </location>
</feature>
<sequence length="306" mass="31845">MLAVGMVACSQTDPAGGGGDGGDGGDGGGGDGGGSGTLAEIQESGTVTLGIAGERPYSYMEDGEPTGATIAIAEEIYGQLGIDDIETQVVAWDSLIPGLNAGRFDQISAGMSILPERCEQAAFANPTIMYTTGLLVPEGNPMNLNDLQDVKESGAQLAVLTGAIEDTYAQDMGIEDTLTLQNAEDGMDAVVSGRADVFALTAISLNSMVENSDQPVEATEPFIAIVNGKEQVGAGAAVFRQGDQDLLEAWNEELDKIVGSQEKYEEVLGEFGFGEPWRPPEDITTEQLCEGELPDAEQSEAVPDEG</sequence>
<dbReference type="PANTHER" id="PTHR35936:SF19">
    <property type="entry name" value="AMINO-ACID-BINDING PROTEIN YXEM-RELATED"/>
    <property type="match status" value="1"/>
</dbReference>
<gene>
    <name evidence="4" type="ORF">GCM10023169_03550</name>
    <name evidence="5" type="ORF">GCM10023169_11160</name>
</gene>
<reference evidence="6" key="2">
    <citation type="journal article" date="2019" name="Int. J. Syst. Evol. Microbiol.">
        <title>The Global Catalogue of Microorganisms (GCM) 10K type strain sequencing project: providing services to taxonomists for standard genome sequencing and annotation.</title>
        <authorList>
            <consortium name="The Broad Institute Genomics Platform"/>
            <consortium name="The Broad Institute Genome Sequencing Center for Infectious Disease"/>
            <person name="Wu L."/>
            <person name="Ma J."/>
        </authorList>
    </citation>
    <scope>NUCLEOTIDE SEQUENCE [LARGE SCALE GENOMIC DNA]</scope>
    <source>
        <strain evidence="6">JCM 17810</strain>
    </source>
</reference>
<protein>
    <submittedName>
        <fullName evidence="4">Transporter substrate-binding domain-containing protein</fullName>
    </submittedName>
</protein>
<dbReference type="Pfam" id="PF00497">
    <property type="entry name" value="SBP_bac_3"/>
    <property type="match status" value="1"/>
</dbReference>